<dbReference type="NCBIfam" id="TIGR02027">
    <property type="entry name" value="rpoA"/>
    <property type="match status" value="1"/>
</dbReference>
<organism evidence="13 14">
    <name type="scientific">Candidatus Zambryskibacteria bacterium RIFCSPHIGHO2_01_FULL_44_22b</name>
    <dbReference type="NCBI Taxonomy" id="1802737"/>
    <lineage>
        <taxon>Bacteria</taxon>
        <taxon>Candidatus Zambryskiibacteriota</taxon>
    </lineage>
</organism>
<dbReference type="GO" id="GO:0003899">
    <property type="term" value="F:DNA-directed RNA polymerase activity"/>
    <property type="evidence" value="ECO:0007669"/>
    <property type="project" value="UniProtKB-UniRule"/>
</dbReference>
<dbReference type="Pfam" id="PF03118">
    <property type="entry name" value="RNA_pol_A_CTD"/>
    <property type="match status" value="1"/>
</dbReference>
<keyword evidence="6 11" id="KW-0548">Nucleotidyltransferase</keyword>
<dbReference type="InterPro" id="IPR011263">
    <property type="entry name" value="DNA-dir_RNA_pol_RpoA/D/Rpb3"/>
</dbReference>
<dbReference type="GO" id="GO:0000428">
    <property type="term" value="C:DNA-directed RNA polymerase complex"/>
    <property type="evidence" value="ECO:0007669"/>
    <property type="project" value="UniProtKB-KW"/>
</dbReference>
<dbReference type="Gene3D" id="1.10.150.20">
    <property type="entry name" value="5' to 3' exonuclease, C-terminal subdomain"/>
    <property type="match status" value="1"/>
</dbReference>
<comment type="function">
    <text evidence="11">DNA-dependent RNA polymerase catalyzes the transcription of DNA into RNA using the four ribonucleoside triphosphates as substrates.</text>
</comment>
<reference evidence="13 14" key="1">
    <citation type="journal article" date="2016" name="Nat. Commun.">
        <title>Thousands of microbial genomes shed light on interconnected biogeochemical processes in an aquifer system.</title>
        <authorList>
            <person name="Anantharaman K."/>
            <person name="Brown C.T."/>
            <person name="Hug L.A."/>
            <person name="Sharon I."/>
            <person name="Castelle C.J."/>
            <person name="Probst A.J."/>
            <person name="Thomas B.C."/>
            <person name="Singh A."/>
            <person name="Wilkins M.J."/>
            <person name="Karaoz U."/>
            <person name="Brodie E.L."/>
            <person name="Williams K.H."/>
            <person name="Hubbard S.S."/>
            <person name="Banfield J.F."/>
        </authorList>
    </citation>
    <scope>NUCLEOTIDE SEQUENCE [LARGE SCALE GENOMIC DNA]</scope>
</reference>
<dbReference type="NCBIfam" id="NF003519">
    <property type="entry name" value="PRK05182.2-5"/>
    <property type="match status" value="1"/>
</dbReference>
<accession>A0A1G2T140</accession>
<dbReference type="Gene3D" id="3.30.1360.10">
    <property type="entry name" value="RNA polymerase, RBP11-like subunit"/>
    <property type="match status" value="1"/>
</dbReference>
<dbReference type="GO" id="GO:0046983">
    <property type="term" value="F:protein dimerization activity"/>
    <property type="evidence" value="ECO:0007669"/>
    <property type="project" value="InterPro"/>
</dbReference>
<dbReference type="InterPro" id="IPR036643">
    <property type="entry name" value="RNApol_insert_sf"/>
</dbReference>
<evidence type="ECO:0000256" key="2">
    <source>
        <dbReference type="ARBA" id="ARBA00012418"/>
    </source>
</evidence>
<dbReference type="GO" id="GO:0003677">
    <property type="term" value="F:DNA binding"/>
    <property type="evidence" value="ECO:0007669"/>
    <property type="project" value="UniProtKB-UniRule"/>
</dbReference>
<dbReference type="CDD" id="cd06928">
    <property type="entry name" value="RNAP_alpha_NTD"/>
    <property type="match status" value="1"/>
</dbReference>
<keyword evidence="4 11" id="KW-0240">DNA-directed RNA polymerase</keyword>
<evidence type="ECO:0000313" key="14">
    <source>
        <dbReference type="Proteomes" id="UP000178538"/>
    </source>
</evidence>
<feature type="domain" description="DNA-directed RNA polymerase RpoA/D/Rpb3-type" evidence="12">
    <location>
        <begin position="21"/>
        <end position="229"/>
    </location>
</feature>
<feature type="region of interest" description="Alpha N-terminal domain (alpha-NTD)" evidence="11">
    <location>
        <begin position="1"/>
        <end position="230"/>
    </location>
</feature>
<gene>
    <name evidence="11" type="primary">rpoA</name>
    <name evidence="13" type="ORF">A2832_00155</name>
</gene>
<dbReference type="Pfam" id="PF01193">
    <property type="entry name" value="RNA_pol_L"/>
    <property type="match status" value="1"/>
</dbReference>
<protein>
    <recommendedName>
        <fullName evidence="3 11">DNA-directed RNA polymerase subunit alpha</fullName>
        <shortName evidence="11">RNAP subunit alpha</shortName>
        <ecNumber evidence="2 11">2.7.7.6</ecNumber>
    </recommendedName>
    <alternativeName>
        <fullName evidence="9 11">RNA polymerase subunit alpha</fullName>
    </alternativeName>
    <alternativeName>
        <fullName evidence="8 11">Transcriptase subunit alpha</fullName>
    </alternativeName>
</protein>
<dbReference type="InterPro" id="IPR011262">
    <property type="entry name" value="DNA-dir_RNA_pol_insert"/>
</dbReference>
<comment type="catalytic activity">
    <reaction evidence="10 11">
        <text>RNA(n) + a ribonucleoside 5'-triphosphate = RNA(n+1) + diphosphate</text>
        <dbReference type="Rhea" id="RHEA:21248"/>
        <dbReference type="Rhea" id="RHEA-COMP:14527"/>
        <dbReference type="Rhea" id="RHEA-COMP:17342"/>
        <dbReference type="ChEBI" id="CHEBI:33019"/>
        <dbReference type="ChEBI" id="CHEBI:61557"/>
        <dbReference type="ChEBI" id="CHEBI:140395"/>
        <dbReference type="EC" id="2.7.7.6"/>
    </reaction>
</comment>
<dbReference type="GO" id="GO:0006351">
    <property type="term" value="P:DNA-templated transcription"/>
    <property type="evidence" value="ECO:0007669"/>
    <property type="project" value="UniProtKB-UniRule"/>
</dbReference>
<evidence type="ECO:0000256" key="6">
    <source>
        <dbReference type="ARBA" id="ARBA00022695"/>
    </source>
</evidence>
<dbReference type="SUPFAM" id="SSF56553">
    <property type="entry name" value="Insert subdomain of RNA polymerase alpha subunit"/>
    <property type="match status" value="1"/>
</dbReference>
<dbReference type="Proteomes" id="UP000178538">
    <property type="component" value="Unassembled WGS sequence"/>
</dbReference>
<evidence type="ECO:0000256" key="4">
    <source>
        <dbReference type="ARBA" id="ARBA00022478"/>
    </source>
</evidence>
<dbReference type="InterPro" id="IPR011260">
    <property type="entry name" value="RNAP_asu_C"/>
</dbReference>
<evidence type="ECO:0000256" key="5">
    <source>
        <dbReference type="ARBA" id="ARBA00022679"/>
    </source>
</evidence>
<dbReference type="STRING" id="1802737.A2832_00155"/>
<evidence type="ECO:0000259" key="12">
    <source>
        <dbReference type="SMART" id="SM00662"/>
    </source>
</evidence>
<sequence length="321" mass="35148">MADYTLLLPSKPRVISEEGESGVFEIDGLYPGYGHTLGNSLRRIILSSLPGVAITSVKIAGVQHEFSTIDGIKEDVITILLNLKKVRMRFTTDEPQTLYLKVKGDKVITAKDIEVPGQVEILTPNEVIATLTSKNSVIDMEIRAEKGLGFMPKEMIDKSRVDIGTIALDGIFTPIRRASYEVENMRVGDRTDFNKLRISIETDGTVSPTVALSSAIEIMINQLKAIVGFKEEESAVAVGFGETKEDMVKSKNEIDSEVLKTRVESLDISARTQNALNIANIRTVGGLARKKEKDLLEIEGLGAKGIQEIKKALGEFGITLK</sequence>
<evidence type="ECO:0000256" key="7">
    <source>
        <dbReference type="ARBA" id="ARBA00023163"/>
    </source>
</evidence>
<evidence type="ECO:0000256" key="9">
    <source>
        <dbReference type="ARBA" id="ARBA00033070"/>
    </source>
</evidence>
<evidence type="ECO:0000256" key="10">
    <source>
        <dbReference type="ARBA" id="ARBA00048552"/>
    </source>
</evidence>
<feature type="region of interest" description="Alpha C-terminal domain (alpha-CTD)" evidence="11">
    <location>
        <begin position="254"/>
        <end position="321"/>
    </location>
</feature>
<proteinExistence type="inferred from homology"/>
<evidence type="ECO:0000256" key="3">
    <source>
        <dbReference type="ARBA" id="ARBA00015972"/>
    </source>
</evidence>
<comment type="caution">
    <text evidence="13">The sequence shown here is derived from an EMBL/GenBank/DDBJ whole genome shotgun (WGS) entry which is preliminary data.</text>
</comment>
<dbReference type="InterPro" id="IPR011773">
    <property type="entry name" value="DNA-dir_RpoA"/>
</dbReference>
<dbReference type="HAMAP" id="MF_00059">
    <property type="entry name" value="RNApol_bact_RpoA"/>
    <property type="match status" value="1"/>
</dbReference>
<comment type="subunit">
    <text evidence="11">Homodimer. The RNAP catalytic core consists of 2 alpha, 1 beta, 1 beta' and 1 omega subunit. When a sigma factor is associated with the core the holoenzyme is formed, which can initiate transcription.</text>
</comment>
<dbReference type="EMBL" id="MHVG01000017">
    <property type="protein sequence ID" value="OHA90728.1"/>
    <property type="molecule type" value="Genomic_DNA"/>
</dbReference>
<dbReference type="InterPro" id="IPR036603">
    <property type="entry name" value="RBP11-like"/>
</dbReference>
<dbReference type="SMART" id="SM00662">
    <property type="entry name" value="RPOLD"/>
    <property type="match status" value="1"/>
</dbReference>
<name>A0A1G2T140_9BACT</name>
<dbReference type="Pfam" id="PF01000">
    <property type="entry name" value="RNA_pol_A_bac"/>
    <property type="match status" value="1"/>
</dbReference>
<evidence type="ECO:0000256" key="1">
    <source>
        <dbReference type="ARBA" id="ARBA00007123"/>
    </source>
</evidence>
<dbReference type="SUPFAM" id="SSF47789">
    <property type="entry name" value="C-terminal domain of RNA polymerase alpha subunit"/>
    <property type="match status" value="1"/>
</dbReference>
<evidence type="ECO:0000313" key="13">
    <source>
        <dbReference type="EMBL" id="OHA90728.1"/>
    </source>
</evidence>
<dbReference type="FunFam" id="2.170.120.12:FF:000001">
    <property type="entry name" value="DNA-directed RNA polymerase subunit alpha"/>
    <property type="match status" value="1"/>
</dbReference>
<dbReference type="SUPFAM" id="SSF55257">
    <property type="entry name" value="RBP11-like subunits of RNA polymerase"/>
    <property type="match status" value="1"/>
</dbReference>
<comment type="domain">
    <text evidence="11">The N-terminal domain is essential for RNAP assembly and basal transcription, whereas the C-terminal domain is involved in interaction with transcriptional regulators and with upstream promoter elements.</text>
</comment>
<evidence type="ECO:0000256" key="11">
    <source>
        <dbReference type="HAMAP-Rule" id="MF_00059"/>
    </source>
</evidence>
<dbReference type="AlphaFoldDB" id="A0A1G2T140"/>
<evidence type="ECO:0000256" key="8">
    <source>
        <dbReference type="ARBA" id="ARBA00032524"/>
    </source>
</evidence>
<dbReference type="Gene3D" id="2.170.120.12">
    <property type="entry name" value="DNA-directed RNA polymerase, insert domain"/>
    <property type="match status" value="1"/>
</dbReference>
<dbReference type="GO" id="GO:0005737">
    <property type="term" value="C:cytoplasm"/>
    <property type="evidence" value="ECO:0007669"/>
    <property type="project" value="UniProtKB-ARBA"/>
</dbReference>
<keyword evidence="7 11" id="KW-0804">Transcription</keyword>
<keyword evidence="5 11" id="KW-0808">Transferase</keyword>
<dbReference type="EC" id="2.7.7.6" evidence="2 11"/>
<comment type="similarity">
    <text evidence="1 11">Belongs to the RNA polymerase alpha chain family.</text>
</comment>